<comment type="caution">
    <text evidence="1">The sequence shown here is derived from an EMBL/GenBank/DDBJ whole genome shotgun (WGS) entry which is preliminary data.</text>
</comment>
<dbReference type="Proteomes" id="UP001144978">
    <property type="component" value="Unassembled WGS sequence"/>
</dbReference>
<evidence type="ECO:0000313" key="1">
    <source>
        <dbReference type="EMBL" id="KAJ3001461.1"/>
    </source>
</evidence>
<evidence type="ECO:0000313" key="2">
    <source>
        <dbReference type="Proteomes" id="UP001144978"/>
    </source>
</evidence>
<organism evidence="1 2">
    <name type="scientific">Trametes sanguinea</name>
    <dbReference type="NCBI Taxonomy" id="158606"/>
    <lineage>
        <taxon>Eukaryota</taxon>
        <taxon>Fungi</taxon>
        <taxon>Dikarya</taxon>
        <taxon>Basidiomycota</taxon>
        <taxon>Agaricomycotina</taxon>
        <taxon>Agaricomycetes</taxon>
        <taxon>Polyporales</taxon>
        <taxon>Polyporaceae</taxon>
        <taxon>Trametes</taxon>
    </lineage>
</organism>
<keyword evidence="2" id="KW-1185">Reference proteome</keyword>
<dbReference type="EMBL" id="JANSHE010001704">
    <property type="protein sequence ID" value="KAJ3001461.1"/>
    <property type="molecule type" value="Genomic_DNA"/>
</dbReference>
<gene>
    <name evidence="1" type="ORF">NUW54_g6404</name>
</gene>
<name>A0ACC1PTS7_9APHY</name>
<accession>A0ACC1PTS7</accession>
<protein>
    <submittedName>
        <fullName evidence="1">Uncharacterized protein</fullName>
    </submittedName>
</protein>
<reference evidence="1" key="1">
    <citation type="submission" date="2022-08" db="EMBL/GenBank/DDBJ databases">
        <title>Genome Sequence of Pycnoporus sanguineus.</title>
        <authorList>
            <person name="Buettner E."/>
        </authorList>
    </citation>
    <scope>NUCLEOTIDE SEQUENCE</scope>
    <source>
        <strain evidence="1">CG-C14</strain>
    </source>
</reference>
<proteinExistence type="predicted"/>
<sequence>MQPLRITARPLRSYFDKPGPCVPPARLNLSFELVVVGHLLGSALVAFSDLSQLSFSPPLSPPSPAHDSALPARTNINDQGRWVNMSSILFGIPGLYRHVVERGQYPISTIFAMRRYTGPLEHITVFHLAQWYAHIGVSLEQATCLVCMARRTRNERDGHMLDDTAPFDGECDEL</sequence>